<reference evidence="1 2" key="1">
    <citation type="journal article" date="2021" name="ISME Commun">
        <title>Automated analysis of genomic sequences facilitates high-throughput and comprehensive description of bacteria.</title>
        <authorList>
            <person name="Hitch T.C.A."/>
        </authorList>
    </citation>
    <scope>NUCLEOTIDE SEQUENCE [LARGE SCALE GENOMIC DNA]</scope>
    <source>
        <strain evidence="1 2">Sanger_04</strain>
    </source>
</reference>
<evidence type="ECO:0008006" key="3">
    <source>
        <dbReference type="Google" id="ProtNLM"/>
    </source>
</evidence>
<name>A0ABT2RXQ6_9FIRM</name>
<evidence type="ECO:0000313" key="1">
    <source>
        <dbReference type="EMBL" id="MCU6697086.1"/>
    </source>
</evidence>
<sequence length="302" mass="35430">MEEIRRENDGTTKEKKRSLEDLNVIDDFLMNAAASDREGGEEFCRLILSTLLNRDIGKVRVNPQKFIPASTPNQRGIRMDVEVIETTAEVLNVYDIEPCRYHKKGLEKSNRFYQAKIDSRYLESGERDFTKLPNLYVITILPYDPFGKDYMMYQFQNQCLEVPGLEYRDGLRYIYFNTKGRKGGSPAIRELLHYFQNSTETCVRSETLQRIHEHIKKVKVLPEVREEFMRLDDIIYYEREEAAERAAKETRIQSILELLEEYGKVPEELKEKIAAQDDKETLKGWLKLAARSESLEDFEAKM</sequence>
<protein>
    <recommendedName>
        <fullName evidence="3">Rpn family recombination-promoting nuclease/putative transposase</fullName>
    </recommendedName>
</protein>
<comment type="caution">
    <text evidence="1">The sequence shown here is derived from an EMBL/GenBank/DDBJ whole genome shotgun (WGS) entry which is preliminary data.</text>
</comment>
<gene>
    <name evidence="1" type="ORF">OCV63_09265</name>
</gene>
<dbReference type="Proteomes" id="UP001652461">
    <property type="component" value="Unassembled WGS sequence"/>
</dbReference>
<proteinExistence type="predicted"/>
<keyword evidence="2" id="KW-1185">Reference proteome</keyword>
<organism evidence="1 2">
    <name type="scientific">Laedolimicola ammoniilytica</name>
    <dbReference type="NCBI Taxonomy" id="2981771"/>
    <lineage>
        <taxon>Bacteria</taxon>
        <taxon>Bacillati</taxon>
        <taxon>Bacillota</taxon>
        <taxon>Clostridia</taxon>
        <taxon>Lachnospirales</taxon>
        <taxon>Lachnospiraceae</taxon>
        <taxon>Laedolimicola</taxon>
    </lineage>
</organism>
<dbReference type="RefSeq" id="WP_158363551.1">
    <property type="nucleotide sequence ID" value="NZ_JAOQKC010000011.1"/>
</dbReference>
<evidence type="ECO:0000313" key="2">
    <source>
        <dbReference type="Proteomes" id="UP001652461"/>
    </source>
</evidence>
<accession>A0ABT2RXQ6</accession>
<dbReference type="EMBL" id="JAOQKC010000011">
    <property type="protein sequence ID" value="MCU6697086.1"/>
    <property type="molecule type" value="Genomic_DNA"/>
</dbReference>